<evidence type="ECO:0000256" key="1">
    <source>
        <dbReference type="SAM" id="MobiDB-lite"/>
    </source>
</evidence>
<proteinExistence type="predicted"/>
<accession>A0A9Q9SQQ7</accession>
<name>A0A9Q9SQQ7_9BURK</name>
<feature type="compositionally biased region" description="Polar residues" evidence="1">
    <location>
        <begin position="115"/>
        <end position="124"/>
    </location>
</feature>
<feature type="region of interest" description="Disordered" evidence="1">
    <location>
        <begin position="238"/>
        <end position="266"/>
    </location>
</feature>
<evidence type="ECO:0000313" key="2">
    <source>
        <dbReference type="EMBL" id="VWC39537.1"/>
    </source>
</evidence>
<dbReference type="EMBL" id="CABVPX010000045">
    <property type="protein sequence ID" value="VWC39537.1"/>
    <property type="molecule type" value="Genomic_DNA"/>
</dbReference>
<dbReference type="Proteomes" id="UP000494172">
    <property type="component" value="Unassembled WGS sequence"/>
</dbReference>
<dbReference type="AlphaFoldDB" id="A0A9Q9SQQ7"/>
<comment type="caution">
    <text evidence="2">The sequence shown here is derived from an EMBL/GenBank/DDBJ whole genome shotgun (WGS) entry which is preliminary data.</text>
</comment>
<sequence length="266" mass="29502">MESTLSMFMQEAGIPSLTQERYLLEARGRGAGRHWHVDDEALIRAYRYASNTAPKTAESHASLLRQLGHWLRANPEADGRPRPTLSVLCAELIESHRPARKNPHVQAFREAVGRRSSTGKNTPSALDALVRGDTARKRQPVQSDDEALIRRYQQTSATLRRTALTHASLLRRLAIWLRSHPEESGQPRPTLAELRSMLFRSGQAARANRHLQAFRDAVGPQSSAGQNVASALNALVHGNTTRKSRRARVDAEASVKARRMAPVPAP</sequence>
<gene>
    <name evidence="2" type="ORF">BAR24066_06865</name>
</gene>
<feature type="region of interest" description="Disordered" evidence="1">
    <location>
        <begin position="112"/>
        <end position="144"/>
    </location>
</feature>
<protein>
    <submittedName>
        <fullName evidence="2">Uncharacterized protein</fullName>
    </submittedName>
</protein>
<evidence type="ECO:0000313" key="3">
    <source>
        <dbReference type="Proteomes" id="UP000494172"/>
    </source>
</evidence>
<organism evidence="2 3">
    <name type="scientific">Burkholderia arboris</name>
    <dbReference type="NCBI Taxonomy" id="488730"/>
    <lineage>
        <taxon>Bacteria</taxon>
        <taxon>Pseudomonadati</taxon>
        <taxon>Pseudomonadota</taxon>
        <taxon>Betaproteobacteria</taxon>
        <taxon>Burkholderiales</taxon>
        <taxon>Burkholderiaceae</taxon>
        <taxon>Burkholderia</taxon>
        <taxon>Burkholderia cepacia complex</taxon>
    </lineage>
</organism>
<reference evidence="2 3" key="1">
    <citation type="submission" date="2019-09" db="EMBL/GenBank/DDBJ databases">
        <authorList>
            <person name="Depoorter E."/>
        </authorList>
    </citation>
    <scope>NUCLEOTIDE SEQUENCE [LARGE SCALE GENOMIC DNA]</scope>
    <source>
        <strain evidence="2">LMG 24066</strain>
    </source>
</reference>